<protein>
    <submittedName>
        <fullName evidence="2">Uncharacterized protein</fullName>
    </submittedName>
</protein>
<evidence type="ECO:0000313" key="2">
    <source>
        <dbReference type="EMBL" id="OMJ27213.1"/>
    </source>
</evidence>
<evidence type="ECO:0000256" key="1">
    <source>
        <dbReference type="SAM" id="Phobius"/>
    </source>
</evidence>
<keyword evidence="1" id="KW-0812">Transmembrane</keyword>
<gene>
    <name evidence="2" type="ORF">AYI69_g3355</name>
</gene>
<dbReference type="EMBL" id="LSSM01001115">
    <property type="protein sequence ID" value="OMJ27213.1"/>
    <property type="molecule type" value="Genomic_DNA"/>
</dbReference>
<dbReference type="Proteomes" id="UP000187429">
    <property type="component" value="Unassembled WGS sequence"/>
</dbReference>
<evidence type="ECO:0000313" key="3">
    <source>
        <dbReference type="Proteomes" id="UP000187429"/>
    </source>
</evidence>
<reference evidence="3" key="1">
    <citation type="submission" date="2017-01" db="EMBL/GenBank/DDBJ databases">
        <authorList>
            <person name="Wang Y."/>
            <person name="White M."/>
            <person name="Kvist S."/>
            <person name="Moncalvo J.-M."/>
        </authorList>
    </citation>
    <scope>NUCLEOTIDE SEQUENCE [LARGE SCALE GENOMIC DNA]</scope>
    <source>
        <strain evidence="3">ID-206-W2</strain>
    </source>
</reference>
<feature type="transmembrane region" description="Helical" evidence="1">
    <location>
        <begin position="75"/>
        <end position="98"/>
    </location>
</feature>
<organism evidence="2 3">
    <name type="scientific">Smittium culicis</name>
    <dbReference type="NCBI Taxonomy" id="133412"/>
    <lineage>
        <taxon>Eukaryota</taxon>
        <taxon>Fungi</taxon>
        <taxon>Fungi incertae sedis</taxon>
        <taxon>Zoopagomycota</taxon>
        <taxon>Kickxellomycotina</taxon>
        <taxon>Harpellomycetes</taxon>
        <taxon>Harpellales</taxon>
        <taxon>Legeriomycetaceae</taxon>
        <taxon>Smittium</taxon>
    </lineage>
</organism>
<name>A0A1R1YK01_9FUNG</name>
<sequence>MEPSARVSSISNSIELLPGILVETLTSLNQSIPNSISSKSPSVTIMCAVDARSPLLVTHVGISEIEDFPYLYKPFILYFAGFLSNFIPESMIMFSIFLDIRLIISPVSTVFLTWKFSISPSK</sequence>
<accession>A0A1R1YK01</accession>
<comment type="caution">
    <text evidence="2">The sequence shown here is derived from an EMBL/GenBank/DDBJ whole genome shotgun (WGS) entry which is preliminary data.</text>
</comment>
<keyword evidence="3" id="KW-1185">Reference proteome</keyword>
<proteinExistence type="predicted"/>
<keyword evidence="1" id="KW-1133">Transmembrane helix</keyword>
<dbReference type="AlphaFoldDB" id="A0A1R1YK01"/>
<keyword evidence="1" id="KW-0472">Membrane</keyword>